<comment type="caution">
    <text evidence="1">The sequence shown here is derived from an EMBL/GenBank/DDBJ whole genome shotgun (WGS) entry which is preliminary data.</text>
</comment>
<accession>A0A6S7GY99</accession>
<keyword evidence="2" id="KW-1185">Reference proteome</keyword>
<gene>
    <name evidence="1" type="ORF">PACLA_8A026277</name>
</gene>
<organism evidence="1 2">
    <name type="scientific">Paramuricea clavata</name>
    <name type="common">Red gorgonian</name>
    <name type="synonym">Violescent sea-whip</name>
    <dbReference type="NCBI Taxonomy" id="317549"/>
    <lineage>
        <taxon>Eukaryota</taxon>
        <taxon>Metazoa</taxon>
        <taxon>Cnidaria</taxon>
        <taxon>Anthozoa</taxon>
        <taxon>Octocorallia</taxon>
        <taxon>Malacalcyonacea</taxon>
        <taxon>Plexauridae</taxon>
        <taxon>Paramuricea</taxon>
    </lineage>
</organism>
<protein>
    <submittedName>
        <fullName evidence="1">Uncharacterized protein</fullName>
    </submittedName>
</protein>
<evidence type="ECO:0000313" key="1">
    <source>
        <dbReference type="EMBL" id="CAB3995269.1"/>
    </source>
</evidence>
<name>A0A6S7GY99_PARCT</name>
<evidence type="ECO:0000313" key="2">
    <source>
        <dbReference type="Proteomes" id="UP001152795"/>
    </source>
</evidence>
<dbReference type="AlphaFoldDB" id="A0A6S7GY99"/>
<dbReference type="Proteomes" id="UP001152795">
    <property type="component" value="Unassembled WGS sequence"/>
</dbReference>
<sequence length="104" mass="11593">MAEALHMFESRDESDFEGFLMDETVEETRPIAAGTSTVSWRDIAGDSDEEDFDGFSDIEVQELDSDSVSESGSKISNDSFDDIFEWKDNLSNVSVEDFTADFGP</sequence>
<proteinExistence type="predicted"/>
<dbReference type="EMBL" id="CACRXK020002630">
    <property type="protein sequence ID" value="CAB3995269.1"/>
    <property type="molecule type" value="Genomic_DNA"/>
</dbReference>
<reference evidence="1" key="1">
    <citation type="submission" date="2020-04" db="EMBL/GenBank/DDBJ databases">
        <authorList>
            <person name="Alioto T."/>
            <person name="Alioto T."/>
            <person name="Gomez Garrido J."/>
        </authorList>
    </citation>
    <scope>NUCLEOTIDE SEQUENCE</scope>
    <source>
        <strain evidence="1">A484AB</strain>
    </source>
</reference>